<sequence length="78" mass="9014">MFENLLYRKSENIQPILTQMQDVIATIKKPFLDDRSNVFGALKVAISVVEGHMARDGECRLLSERYHDIQPISSFIYL</sequence>
<dbReference type="AlphaFoldDB" id="A0A061D0T2"/>
<dbReference type="KEGG" id="bbig:BBBOND_0105570"/>
<dbReference type="VEuPathDB" id="PiroplasmaDB:BBBOND_0105570"/>
<proteinExistence type="predicted"/>
<protein>
    <submittedName>
        <fullName evidence="1">Uncharacterized protein</fullName>
    </submittedName>
</protein>
<dbReference type="Proteomes" id="UP000033188">
    <property type="component" value="Chromosome 1"/>
</dbReference>
<dbReference type="RefSeq" id="XP_012766434.1">
    <property type="nucleotide sequence ID" value="XM_012910980.1"/>
</dbReference>
<reference evidence="2" key="1">
    <citation type="journal article" date="2014" name="Nucleic Acids Res.">
        <title>The evolutionary dynamics of variant antigen genes in Babesia reveal a history of genomic innovation underlying host-parasite interaction.</title>
        <authorList>
            <person name="Jackson A.P."/>
            <person name="Otto T.D."/>
            <person name="Darby A."/>
            <person name="Ramaprasad A."/>
            <person name="Xia D."/>
            <person name="Echaide I.E."/>
            <person name="Farber M."/>
            <person name="Gahlot S."/>
            <person name="Gamble J."/>
            <person name="Gupta D."/>
            <person name="Gupta Y."/>
            <person name="Jackson L."/>
            <person name="Malandrin L."/>
            <person name="Malas T.B."/>
            <person name="Moussa E."/>
            <person name="Nair M."/>
            <person name="Reid A.J."/>
            <person name="Sanders M."/>
            <person name="Sharma J."/>
            <person name="Tracey A."/>
            <person name="Quail M.A."/>
            <person name="Weir W."/>
            <person name="Wastling J.M."/>
            <person name="Hall N."/>
            <person name="Willadsen P."/>
            <person name="Lingelbach K."/>
            <person name="Shiels B."/>
            <person name="Tait A."/>
            <person name="Berriman M."/>
            <person name="Allred D.R."/>
            <person name="Pain A."/>
        </authorList>
    </citation>
    <scope>NUCLEOTIDE SEQUENCE [LARGE SCALE GENOMIC DNA]</scope>
    <source>
        <strain evidence="2">Bond</strain>
    </source>
</reference>
<keyword evidence="2" id="KW-1185">Reference proteome</keyword>
<gene>
    <name evidence="1" type="ORF">BBBOND_0105570</name>
</gene>
<organism evidence="1 2">
    <name type="scientific">Babesia bigemina</name>
    <dbReference type="NCBI Taxonomy" id="5866"/>
    <lineage>
        <taxon>Eukaryota</taxon>
        <taxon>Sar</taxon>
        <taxon>Alveolata</taxon>
        <taxon>Apicomplexa</taxon>
        <taxon>Aconoidasida</taxon>
        <taxon>Piroplasmida</taxon>
        <taxon>Babesiidae</taxon>
        <taxon>Babesia</taxon>
    </lineage>
</organism>
<evidence type="ECO:0000313" key="2">
    <source>
        <dbReference type="Proteomes" id="UP000033188"/>
    </source>
</evidence>
<name>A0A061D0T2_BABBI</name>
<evidence type="ECO:0000313" key="1">
    <source>
        <dbReference type="EMBL" id="CDR94248.1"/>
    </source>
</evidence>
<dbReference type="EMBL" id="LK391707">
    <property type="protein sequence ID" value="CDR94248.1"/>
    <property type="molecule type" value="Genomic_DNA"/>
</dbReference>
<accession>A0A061D0T2</accession>
<dbReference type="GeneID" id="24562789"/>